<dbReference type="InParanoid" id="A0A0D2VPW0"/>
<evidence type="ECO:0000256" key="4">
    <source>
        <dbReference type="PROSITE-ProRule" id="PRU00176"/>
    </source>
</evidence>
<evidence type="ECO:0000256" key="2">
    <source>
        <dbReference type="ARBA" id="ARBA00022884"/>
    </source>
</evidence>
<feature type="compositionally biased region" description="Basic and acidic residues" evidence="5">
    <location>
        <begin position="166"/>
        <end position="184"/>
    </location>
</feature>
<dbReference type="Pfam" id="PF00076">
    <property type="entry name" value="RRM_1"/>
    <property type="match status" value="1"/>
</dbReference>
<gene>
    <name evidence="7" type="ORF">CAOG_003502</name>
</gene>
<dbReference type="InterPro" id="IPR000504">
    <property type="entry name" value="RRM_dom"/>
</dbReference>
<dbReference type="EMBL" id="KE346364">
    <property type="protein sequence ID" value="KJE92557.1"/>
    <property type="molecule type" value="Genomic_DNA"/>
</dbReference>
<evidence type="ECO:0000256" key="1">
    <source>
        <dbReference type="ARBA" id="ARBA00021141"/>
    </source>
</evidence>
<dbReference type="Proteomes" id="UP000008743">
    <property type="component" value="Unassembled WGS sequence"/>
</dbReference>
<name>A0A0D2VPW0_CAPO3</name>
<dbReference type="PhylomeDB" id="A0A0D2VPW0"/>
<dbReference type="CDD" id="cd12355">
    <property type="entry name" value="RRM_RBM18"/>
    <property type="match status" value="1"/>
</dbReference>
<protein>
    <recommendedName>
        <fullName evidence="1">Probable RNA-binding protein 18</fullName>
    </recommendedName>
    <alternativeName>
        <fullName evidence="3">RNA-binding motif protein 18</fullName>
    </alternativeName>
</protein>
<sequence length="184" mass="21265">MSYRLFIGNLDARLTEYHLLQMLQRYEGFTKLHFLWHAAGPKRGEPRDYCFVEFATAETANRAVEQLNGKLALGRALRVSIAKEKAEDDGWNRKRPTEEHGLEVPQTLSLDNIANITARILAVEQKLRLMERESELAVDDLAPAYFAPPPVPVEASSSSRHHGDRHHGDRHHERRDHNDRDRRR</sequence>
<dbReference type="SMART" id="SM00360">
    <property type="entry name" value="RRM"/>
    <property type="match status" value="1"/>
</dbReference>
<evidence type="ECO:0000259" key="6">
    <source>
        <dbReference type="PROSITE" id="PS50102"/>
    </source>
</evidence>
<evidence type="ECO:0000256" key="5">
    <source>
        <dbReference type="SAM" id="MobiDB-lite"/>
    </source>
</evidence>
<dbReference type="InterPro" id="IPR035979">
    <property type="entry name" value="RBD_domain_sf"/>
</dbReference>
<dbReference type="SUPFAM" id="SSF54928">
    <property type="entry name" value="RNA-binding domain, RBD"/>
    <property type="match status" value="1"/>
</dbReference>
<evidence type="ECO:0000313" key="7">
    <source>
        <dbReference type="EMBL" id="KJE92557.1"/>
    </source>
</evidence>
<dbReference type="Gene3D" id="3.30.70.330">
    <property type="match status" value="1"/>
</dbReference>
<evidence type="ECO:0000256" key="3">
    <source>
        <dbReference type="ARBA" id="ARBA00030780"/>
    </source>
</evidence>
<organism evidence="7 8">
    <name type="scientific">Capsaspora owczarzaki (strain ATCC 30864)</name>
    <dbReference type="NCBI Taxonomy" id="595528"/>
    <lineage>
        <taxon>Eukaryota</taxon>
        <taxon>Filasterea</taxon>
        <taxon>Capsaspora</taxon>
    </lineage>
</organism>
<dbReference type="RefSeq" id="XP_004348407.1">
    <property type="nucleotide sequence ID" value="XM_004348357.2"/>
</dbReference>
<keyword evidence="8" id="KW-1185">Reference proteome</keyword>
<dbReference type="InterPro" id="IPR039157">
    <property type="entry name" value="RBM18_RRM"/>
</dbReference>
<proteinExistence type="predicted"/>
<feature type="region of interest" description="Disordered" evidence="5">
    <location>
        <begin position="144"/>
        <end position="184"/>
    </location>
</feature>
<dbReference type="InterPro" id="IPR012677">
    <property type="entry name" value="Nucleotide-bd_a/b_plait_sf"/>
</dbReference>
<keyword evidence="2 4" id="KW-0694">RNA-binding</keyword>
<reference evidence="8" key="1">
    <citation type="submission" date="2011-02" db="EMBL/GenBank/DDBJ databases">
        <title>The Genome Sequence of Capsaspora owczarzaki ATCC 30864.</title>
        <authorList>
            <person name="Russ C."/>
            <person name="Cuomo C."/>
            <person name="Burger G."/>
            <person name="Gray M.W."/>
            <person name="Holland P.W.H."/>
            <person name="King N."/>
            <person name="Lang F.B.F."/>
            <person name="Roger A.J."/>
            <person name="Ruiz-Trillo I."/>
            <person name="Young S.K."/>
            <person name="Zeng Q."/>
            <person name="Gargeya S."/>
            <person name="Alvarado L."/>
            <person name="Berlin A."/>
            <person name="Chapman S.B."/>
            <person name="Chen Z."/>
            <person name="Freedman E."/>
            <person name="Gellesch M."/>
            <person name="Goldberg J."/>
            <person name="Griggs A."/>
            <person name="Gujja S."/>
            <person name="Heilman E."/>
            <person name="Heiman D."/>
            <person name="Howarth C."/>
            <person name="Mehta T."/>
            <person name="Neiman D."/>
            <person name="Pearson M."/>
            <person name="Roberts A."/>
            <person name="Saif S."/>
            <person name="Shea T."/>
            <person name="Shenoy N."/>
            <person name="Sisk P."/>
            <person name="Stolte C."/>
            <person name="Sykes S."/>
            <person name="White J."/>
            <person name="Yandava C."/>
            <person name="Haas B."/>
            <person name="Nusbaum C."/>
            <person name="Birren B."/>
        </authorList>
    </citation>
    <scope>NUCLEOTIDE SEQUENCE</scope>
    <source>
        <strain evidence="8">ATCC 30864</strain>
    </source>
</reference>
<dbReference type="PROSITE" id="PS50102">
    <property type="entry name" value="RRM"/>
    <property type="match status" value="1"/>
</dbReference>
<accession>A0A0D2VPW0</accession>
<dbReference type="AlphaFoldDB" id="A0A0D2VPW0"/>
<dbReference type="eggNOG" id="ENOG502RH7I">
    <property type="taxonomic scope" value="Eukaryota"/>
</dbReference>
<dbReference type="OMA" id="FACGRPL"/>
<dbReference type="PANTHER" id="PTHR21245">
    <property type="entry name" value="HETEROGENEOUS NUCLEAR RIBONUCLEOPROTEIN"/>
    <property type="match status" value="1"/>
</dbReference>
<dbReference type="OrthoDB" id="6730379at2759"/>
<dbReference type="GO" id="GO:0003723">
    <property type="term" value="F:RNA binding"/>
    <property type="evidence" value="ECO:0007669"/>
    <property type="project" value="UniProtKB-UniRule"/>
</dbReference>
<dbReference type="STRING" id="595528.A0A0D2VPW0"/>
<feature type="domain" description="RRM" evidence="6">
    <location>
        <begin position="3"/>
        <end position="84"/>
    </location>
</feature>
<evidence type="ECO:0000313" key="8">
    <source>
        <dbReference type="Proteomes" id="UP000008743"/>
    </source>
</evidence>